<dbReference type="EMBL" id="RHXE01000022">
    <property type="protein sequence ID" value="RSE22426.1"/>
    <property type="molecule type" value="Genomic_DNA"/>
</dbReference>
<accession>A0A427UPH0</accession>
<dbReference type="Proteomes" id="UP000277537">
    <property type="component" value="Unassembled WGS sequence"/>
</dbReference>
<protein>
    <submittedName>
        <fullName evidence="1">Uncharacterized protein</fullName>
    </submittedName>
</protein>
<name>A0A427UPH0_ACIJO</name>
<proteinExistence type="predicted"/>
<dbReference type="AlphaFoldDB" id="A0A427UPH0"/>
<gene>
    <name evidence="1" type="ORF">EGT73_10590</name>
</gene>
<comment type="caution">
    <text evidence="1">The sequence shown here is derived from an EMBL/GenBank/DDBJ whole genome shotgun (WGS) entry which is preliminary data.</text>
</comment>
<sequence>MGGIEMNLPLKTFYTIDEAVSLFRGLFPQRLDIDDSYFFQLGIKGYIRLGIFKDPNHNKHGIENGTLCFDWYEWAEDPEILIKHVKSVTYCLSVLEQDGSILILHNDCIKELYLRGEQELCNTRFDNLFSLENSEFCITDEILEDLFFFEYADELTQSNLYEHIFYSDSTNSLYFVFNEDDGNYYVPTMEHEVTDWMSGYWFNRFADRYEDKDKFSDRKIKKEECLIFGEDLQLLFDGKHREPIQRISRIKSNNAVTVKEQIKQHPKRANSINQIIYGLAKMADLDLSQHQSAYTQLEAFCNSNGIEIPGKDTCGNLFREAHRKFNS</sequence>
<reference evidence="1 2" key="1">
    <citation type="submission" date="2018-10" db="EMBL/GenBank/DDBJ databases">
        <title>Transmission dynamics of multidrug resistant bacteria on intensive care unit surfaces.</title>
        <authorList>
            <person name="D'Souza A.W."/>
            <person name="Potter R.F."/>
            <person name="Wallace M."/>
            <person name="Shupe A."/>
            <person name="Patel S."/>
            <person name="Sun S."/>
            <person name="Gul D."/>
            <person name="Kwon J.H."/>
            <person name="Andleeb S."/>
            <person name="Burnham C.-A.D."/>
            <person name="Dantas G."/>
        </authorList>
    </citation>
    <scope>NUCLEOTIDE SEQUENCE [LARGE SCALE GENOMIC DNA]</scope>
    <source>
        <strain evidence="1 2">AJ_385</strain>
    </source>
</reference>
<organism evidence="1 2">
    <name type="scientific">Acinetobacter johnsonii</name>
    <dbReference type="NCBI Taxonomy" id="40214"/>
    <lineage>
        <taxon>Bacteria</taxon>
        <taxon>Pseudomonadati</taxon>
        <taxon>Pseudomonadota</taxon>
        <taxon>Gammaproteobacteria</taxon>
        <taxon>Moraxellales</taxon>
        <taxon>Moraxellaceae</taxon>
        <taxon>Acinetobacter</taxon>
    </lineage>
</organism>
<evidence type="ECO:0000313" key="2">
    <source>
        <dbReference type="Proteomes" id="UP000277537"/>
    </source>
</evidence>
<evidence type="ECO:0000313" key="1">
    <source>
        <dbReference type="EMBL" id="RSE22426.1"/>
    </source>
</evidence>